<organism evidence="2 3">
    <name type="scientific">Roseomonas marmotae</name>
    <dbReference type="NCBI Taxonomy" id="2768161"/>
    <lineage>
        <taxon>Bacteria</taxon>
        <taxon>Pseudomonadati</taxon>
        <taxon>Pseudomonadota</taxon>
        <taxon>Alphaproteobacteria</taxon>
        <taxon>Acetobacterales</taxon>
        <taxon>Roseomonadaceae</taxon>
        <taxon>Roseomonas</taxon>
    </lineage>
</organism>
<sequence>MPEGAAADCARPSSRVEAVICADPGLRAADQALAGLVAQWRHVLPDGAALTAQQDWLRRRDLMCAPAMAVDCLRIAYAEREAYLRARLTAGPTPAPRPQPPPIPVTPPPGDVGAPLALRVARMACHLVSSDALRVMGWGRRDAPFGLPLEQWTRPDFSALIRRSEECQAANTDNPRNVQAMAAVLNRLRAMAPERGAVPAVISPPPPAAAPSAPARPKVPAAPQGPLDCGDAALLQDVSYTFQATPELSAGTRIHRMHDPRPYTDVILEAYGATPALRAEYERLKPYMAPVPQCLVNAETGAGEVVLSYRLYAEDGRTLVEVQRVP</sequence>
<dbReference type="Proteomes" id="UP001518990">
    <property type="component" value="Unassembled WGS sequence"/>
</dbReference>
<keyword evidence="3" id="KW-1185">Reference proteome</keyword>
<protein>
    <recommendedName>
        <fullName evidence="4">DUF1311 domain-containing protein</fullName>
    </recommendedName>
</protein>
<accession>A0ABS3K9X3</accession>
<proteinExistence type="predicted"/>
<dbReference type="RefSeq" id="WP_207445809.1">
    <property type="nucleotide sequence ID" value="NZ_CP061091.1"/>
</dbReference>
<dbReference type="EMBL" id="JACTNF010000004">
    <property type="protein sequence ID" value="MBO1074242.1"/>
    <property type="molecule type" value="Genomic_DNA"/>
</dbReference>
<evidence type="ECO:0000313" key="3">
    <source>
        <dbReference type="Proteomes" id="UP001518990"/>
    </source>
</evidence>
<evidence type="ECO:0000256" key="1">
    <source>
        <dbReference type="SAM" id="MobiDB-lite"/>
    </source>
</evidence>
<feature type="compositionally biased region" description="Low complexity" evidence="1">
    <location>
        <begin position="210"/>
        <end position="222"/>
    </location>
</feature>
<feature type="region of interest" description="Disordered" evidence="1">
    <location>
        <begin position="204"/>
        <end position="224"/>
    </location>
</feature>
<gene>
    <name evidence="2" type="ORF">IAI60_06445</name>
</gene>
<evidence type="ECO:0000313" key="2">
    <source>
        <dbReference type="EMBL" id="MBO1074242.1"/>
    </source>
</evidence>
<reference evidence="2 3" key="1">
    <citation type="submission" date="2020-09" db="EMBL/GenBank/DDBJ databases">
        <title>Roseomonas.</title>
        <authorList>
            <person name="Zhu W."/>
        </authorList>
    </citation>
    <scope>NUCLEOTIDE SEQUENCE [LARGE SCALE GENOMIC DNA]</scope>
    <source>
        <strain evidence="2 3">1311</strain>
    </source>
</reference>
<name>A0ABS3K9X3_9PROT</name>
<evidence type="ECO:0008006" key="4">
    <source>
        <dbReference type="Google" id="ProtNLM"/>
    </source>
</evidence>
<comment type="caution">
    <text evidence="2">The sequence shown here is derived from an EMBL/GenBank/DDBJ whole genome shotgun (WGS) entry which is preliminary data.</text>
</comment>